<feature type="domain" description="Major facilitator superfamily (MFS) profile" evidence="7">
    <location>
        <begin position="1"/>
        <end position="312"/>
    </location>
</feature>
<evidence type="ECO:0000313" key="8">
    <source>
        <dbReference type="EMBL" id="CAG9321979.1"/>
    </source>
</evidence>
<evidence type="ECO:0000256" key="1">
    <source>
        <dbReference type="ARBA" id="ARBA00004141"/>
    </source>
</evidence>
<dbReference type="Proteomes" id="UP001162131">
    <property type="component" value="Unassembled WGS sequence"/>
</dbReference>
<comment type="subcellular location">
    <subcellularLocation>
        <location evidence="1">Membrane</location>
        <topology evidence="1">Multi-pass membrane protein</topology>
    </subcellularLocation>
</comment>
<keyword evidence="3 6" id="KW-0812">Transmembrane</keyword>
<keyword evidence="5 6" id="KW-0472">Membrane</keyword>
<dbReference type="InterPro" id="IPR020846">
    <property type="entry name" value="MFS_dom"/>
</dbReference>
<evidence type="ECO:0000256" key="3">
    <source>
        <dbReference type="ARBA" id="ARBA00022692"/>
    </source>
</evidence>
<feature type="transmembrane region" description="Helical" evidence="6">
    <location>
        <begin position="110"/>
        <end position="130"/>
    </location>
</feature>
<organism evidence="8 9">
    <name type="scientific">Blepharisma stoltei</name>
    <dbReference type="NCBI Taxonomy" id="1481888"/>
    <lineage>
        <taxon>Eukaryota</taxon>
        <taxon>Sar</taxon>
        <taxon>Alveolata</taxon>
        <taxon>Ciliophora</taxon>
        <taxon>Postciliodesmatophora</taxon>
        <taxon>Heterotrichea</taxon>
        <taxon>Heterotrichida</taxon>
        <taxon>Blepharismidae</taxon>
        <taxon>Blepharisma</taxon>
    </lineage>
</organism>
<evidence type="ECO:0000256" key="5">
    <source>
        <dbReference type="ARBA" id="ARBA00023136"/>
    </source>
</evidence>
<dbReference type="PANTHER" id="PTHR23511:SF5">
    <property type="entry name" value="MAJOR FACILITATOR-TYPE TRANSPORTER HXNZ-RELATED"/>
    <property type="match status" value="1"/>
</dbReference>
<reference evidence="8" key="1">
    <citation type="submission" date="2021-09" db="EMBL/GenBank/DDBJ databases">
        <authorList>
            <consortium name="AG Swart"/>
            <person name="Singh M."/>
            <person name="Singh A."/>
            <person name="Seah K."/>
            <person name="Emmerich C."/>
        </authorList>
    </citation>
    <scope>NUCLEOTIDE SEQUENCE</scope>
    <source>
        <strain evidence="8">ATCC30299</strain>
    </source>
</reference>
<keyword evidence="4 6" id="KW-1133">Transmembrane helix</keyword>
<evidence type="ECO:0000256" key="4">
    <source>
        <dbReference type="ARBA" id="ARBA00022989"/>
    </source>
</evidence>
<keyword evidence="2" id="KW-0813">Transport</keyword>
<dbReference type="InterPro" id="IPR036259">
    <property type="entry name" value="MFS_trans_sf"/>
</dbReference>
<dbReference type="PROSITE" id="PS50850">
    <property type="entry name" value="MFS"/>
    <property type="match status" value="1"/>
</dbReference>
<protein>
    <recommendedName>
        <fullName evidence="7">Major facilitator superfamily (MFS) profile domain-containing protein</fullName>
    </recommendedName>
</protein>
<dbReference type="AlphaFoldDB" id="A0AAU9JEI3"/>
<dbReference type="GO" id="GO:0016020">
    <property type="term" value="C:membrane"/>
    <property type="evidence" value="ECO:0007669"/>
    <property type="project" value="UniProtKB-SubCell"/>
</dbReference>
<dbReference type="Pfam" id="PF00083">
    <property type="entry name" value="Sugar_tr"/>
    <property type="match status" value="1"/>
</dbReference>
<dbReference type="InterPro" id="IPR005828">
    <property type="entry name" value="MFS_sugar_transport-like"/>
</dbReference>
<keyword evidence="9" id="KW-1185">Reference proteome</keyword>
<dbReference type="EMBL" id="CAJZBQ010000030">
    <property type="protein sequence ID" value="CAG9321979.1"/>
    <property type="molecule type" value="Genomic_DNA"/>
</dbReference>
<feature type="transmembrane region" description="Helical" evidence="6">
    <location>
        <begin position="53"/>
        <end position="70"/>
    </location>
</feature>
<gene>
    <name evidence="8" type="ORF">BSTOLATCC_MIC30363</name>
</gene>
<feature type="transmembrane region" description="Helical" evidence="6">
    <location>
        <begin position="142"/>
        <end position="158"/>
    </location>
</feature>
<feature type="transmembrane region" description="Helical" evidence="6">
    <location>
        <begin position="291"/>
        <end position="311"/>
    </location>
</feature>
<sequence>MISIGYFGSEFEKQWGISNKEKGLMGTIYQLGSLLGSYLWGSISDNYGRSFSLKRSIILLIIGGFLWIFSENIIEIYILCFISGIGNIGELVLTPVVFKEFCPIKNVSFATMLNIGFPIGGLLISIIVIIIRIIDSNHLEDWKFLTIIMVFCQILIFIDRIDMDETPGFLAVNQKPQKAKEVLQNVAKNNKSDLKIGKIEIQENISKNHSRIRILLSKTYLKSSILLSIIYFLILFGTFSLLLFMPRFLKNYSLITKYTVIGLQQVSGVPTNFLASYLVNTKLGRTRTLSYSLFIISVTIFLFSLANDIILV</sequence>
<dbReference type="Gene3D" id="1.20.1250.20">
    <property type="entry name" value="MFS general substrate transporter like domains"/>
    <property type="match status" value="1"/>
</dbReference>
<evidence type="ECO:0000256" key="2">
    <source>
        <dbReference type="ARBA" id="ARBA00022448"/>
    </source>
</evidence>
<accession>A0AAU9JEI3</accession>
<feature type="transmembrane region" description="Helical" evidence="6">
    <location>
        <begin position="225"/>
        <end position="246"/>
    </location>
</feature>
<evidence type="ECO:0000313" key="9">
    <source>
        <dbReference type="Proteomes" id="UP001162131"/>
    </source>
</evidence>
<evidence type="ECO:0000259" key="7">
    <source>
        <dbReference type="PROSITE" id="PS50850"/>
    </source>
</evidence>
<feature type="transmembrane region" description="Helical" evidence="6">
    <location>
        <begin position="23"/>
        <end position="41"/>
    </location>
</feature>
<comment type="caution">
    <text evidence="8">The sequence shown here is derived from an EMBL/GenBank/DDBJ whole genome shotgun (WGS) entry which is preliminary data.</text>
</comment>
<proteinExistence type="predicted"/>
<dbReference type="GO" id="GO:0022857">
    <property type="term" value="F:transmembrane transporter activity"/>
    <property type="evidence" value="ECO:0007669"/>
    <property type="project" value="InterPro"/>
</dbReference>
<dbReference type="SUPFAM" id="SSF103473">
    <property type="entry name" value="MFS general substrate transporter"/>
    <property type="match status" value="1"/>
</dbReference>
<dbReference type="PANTHER" id="PTHR23511">
    <property type="entry name" value="SYNAPTIC VESICLE GLYCOPROTEIN 2"/>
    <property type="match status" value="1"/>
</dbReference>
<evidence type="ECO:0000256" key="6">
    <source>
        <dbReference type="SAM" id="Phobius"/>
    </source>
</evidence>
<name>A0AAU9JEI3_9CILI</name>